<feature type="coiled-coil region" evidence="5">
    <location>
        <begin position="376"/>
        <end position="417"/>
    </location>
</feature>
<comment type="caution">
    <text evidence="8">The sequence shown here is derived from an EMBL/GenBank/DDBJ whole genome shotgun (WGS) entry which is preliminary data.</text>
</comment>
<feature type="region of interest" description="Disordered" evidence="6">
    <location>
        <begin position="90"/>
        <end position="132"/>
    </location>
</feature>
<dbReference type="PANTHER" id="PTHR18905">
    <property type="entry name" value="NINEIN"/>
    <property type="match status" value="1"/>
</dbReference>
<feature type="domain" description="EF-hand" evidence="7">
    <location>
        <begin position="204"/>
        <end position="239"/>
    </location>
</feature>
<keyword evidence="5" id="KW-0175">Coiled coil</keyword>
<dbReference type="InterPro" id="IPR002048">
    <property type="entry name" value="EF_hand_dom"/>
</dbReference>
<name>A0A482W2U4_ASBVE</name>
<reference evidence="8 9" key="1">
    <citation type="submission" date="2017-03" db="EMBL/GenBank/DDBJ databases">
        <title>Genome of the blue death feigning beetle - Asbolus verrucosus.</title>
        <authorList>
            <person name="Rider S.D."/>
        </authorList>
    </citation>
    <scope>NUCLEOTIDE SEQUENCE [LARGE SCALE GENOMIC DNA]</scope>
    <source>
        <strain evidence="8">Butters</strain>
        <tissue evidence="8">Head and leg muscle</tissue>
    </source>
</reference>
<evidence type="ECO:0000256" key="4">
    <source>
        <dbReference type="ARBA" id="ARBA00023212"/>
    </source>
</evidence>
<comment type="subcellular location">
    <subcellularLocation>
        <location evidence="1">Cytoplasm</location>
        <location evidence="1">Cytoskeleton</location>
        <location evidence="1">Microtubule organizing center</location>
        <location evidence="1">Centrosome</location>
    </subcellularLocation>
</comment>
<dbReference type="GO" id="GO:0005509">
    <property type="term" value="F:calcium ion binding"/>
    <property type="evidence" value="ECO:0007669"/>
    <property type="project" value="InterPro"/>
</dbReference>
<dbReference type="AlphaFoldDB" id="A0A482W2U4"/>
<feature type="region of interest" description="Disordered" evidence="6">
    <location>
        <begin position="988"/>
        <end position="1059"/>
    </location>
</feature>
<evidence type="ECO:0000313" key="8">
    <source>
        <dbReference type="EMBL" id="RZC39384.1"/>
    </source>
</evidence>
<dbReference type="GO" id="GO:0005813">
    <property type="term" value="C:centrosome"/>
    <property type="evidence" value="ECO:0007669"/>
    <property type="project" value="UniProtKB-SubCell"/>
</dbReference>
<evidence type="ECO:0000256" key="3">
    <source>
        <dbReference type="ARBA" id="ARBA00022553"/>
    </source>
</evidence>
<evidence type="ECO:0000259" key="7">
    <source>
        <dbReference type="PROSITE" id="PS50222"/>
    </source>
</evidence>
<dbReference type="InterPro" id="IPR011992">
    <property type="entry name" value="EF-hand-dom_pair"/>
</dbReference>
<dbReference type="PROSITE" id="PS50222">
    <property type="entry name" value="EF_HAND_2"/>
    <property type="match status" value="1"/>
</dbReference>
<evidence type="ECO:0000256" key="6">
    <source>
        <dbReference type="SAM" id="MobiDB-lite"/>
    </source>
</evidence>
<accession>A0A482W2U4</accession>
<dbReference type="SUPFAM" id="SSF47473">
    <property type="entry name" value="EF-hand"/>
    <property type="match status" value="1"/>
</dbReference>
<dbReference type="STRING" id="1661398.A0A482W2U4"/>
<feature type="coiled-coil region" evidence="5">
    <location>
        <begin position="784"/>
        <end position="868"/>
    </location>
</feature>
<keyword evidence="3" id="KW-0597">Phosphoprotein</keyword>
<dbReference type="PANTHER" id="PTHR18905:SF13">
    <property type="entry name" value="NON-CENTROSOMAL MICROTUBULE ARRAY"/>
    <property type="match status" value="1"/>
</dbReference>
<feature type="coiled-coil region" evidence="5">
    <location>
        <begin position="451"/>
        <end position="577"/>
    </location>
</feature>
<dbReference type="GO" id="GO:0034454">
    <property type="term" value="P:microtubule anchoring at centrosome"/>
    <property type="evidence" value="ECO:0007669"/>
    <property type="project" value="TreeGrafter"/>
</dbReference>
<feature type="non-terminal residue" evidence="8">
    <location>
        <position position="1"/>
    </location>
</feature>
<feature type="compositionally biased region" description="Polar residues" evidence="6">
    <location>
        <begin position="1014"/>
        <end position="1028"/>
    </location>
</feature>
<keyword evidence="4" id="KW-0206">Cytoskeleton</keyword>
<dbReference type="Gene3D" id="1.10.238.10">
    <property type="entry name" value="EF-hand"/>
    <property type="match status" value="1"/>
</dbReference>
<evidence type="ECO:0000256" key="2">
    <source>
        <dbReference type="ARBA" id="ARBA00022490"/>
    </source>
</evidence>
<dbReference type="Proteomes" id="UP000292052">
    <property type="component" value="Unassembled WGS sequence"/>
</dbReference>
<feature type="compositionally biased region" description="Basic and acidic residues" evidence="6">
    <location>
        <begin position="92"/>
        <end position="111"/>
    </location>
</feature>
<proteinExistence type="predicted"/>
<keyword evidence="2" id="KW-0963">Cytoplasm</keyword>
<dbReference type="OrthoDB" id="5799458at2759"/>
<evidence type="ECO:0000256" key="5">
    <source>
        <dbReference type="SAM" id="Coils"/>
    </source>
</evidence>
<protein>
    <submittedName>
        <fullName evidence="8">Ninein</fullName>
    </submittedName>
</protein>
<sequence length="1185" mass="136012">GKNSNDTAMDSLTLDPYEQQLLTVFDSYDHENLGSLDREGLTQLCQTLQLEEQGADLIQCLLKDPKHSRATFPEFKDALLTLLGNMQHNKTRHSDETLKKVENGSPDREVSPKFVYGSKKYGRRSRPRSDEISSVFDEQNDLNYLNKSSNVLVQRSNSQTEVSNSKKRKTNYKLKRCTSLPGTQRIVDNNFVTQSLTNETEFVYTEEMLREAWKKLGVGKDGYLNQTELILVCDAIGLHKLAKGVIRQLSDKLSMDFDHRISFQELLEALQLDETWSEVLNSTPVNNDLTLTMSNEIFPDSRTFQYVALGPDGNGVINVETLIEMWELVGISSPKELIHELGFNERDINIVELATVLEKEIKGIHDSRVQMQNPHLALLQANLTLYQSEIKCLKNILEQMHAEREKLKCDVFEANNRAKLLAQEVDDNHMKMERNTQNQVKLMEQRHSDILKEITQQYSNEKEQLSALNQSLEDKISNLEQEVNKLKNDLVVAQKFSNSVEKENQNLSSQISELQQVKVLLTDQINTLENEKQKYVEMEQEQIEPLLAKLSNLQLENAQLRDKNDEMVAEIESLTCQVSTMRTKVASTPTYSTLDQSMDENISVICEGVGLGAKRRSDYSPTKDSVLFGIADGSPRLGKVRKFHKDKSDHLEVVPFSSNESGFEAEIDGFDTSLSVSGNEHEEITRLQAKIAFLEQILVQHSIPVPADSAVESDSSETINGLKARVHELEKIFKDLSEVSKMINRNGLNCDDLKHVSEKLEKILNNSLEKKTSVDASMETDSTSKSFEETIAKCEEENEILKMKCLELENCVELLRNEYEKCEDYWQYKLDEERQIFEQEQNQSSEKLADLINKMAEYEEQFANQDTIDNRLPPIEETYNLEKQFTDLEQEFEDYKVQSENEIFKRDEEISILKQKLTELAVKQKERNEVGVQINDFDESARISNKMNNLSLCMVESTNLFPADAMPVTWSPDEQSKKSDKEYVDPNFAWNKESKSEENSTTTSLSWPNGGGQPSTSNSSTLEKNSTPCRPKRTRKHERNNCLYKKSNQDAKKNDDGFPRREEQVISLPISTVHGLSGRLHHLEQRCRQLQMVLKQQHFYTEQALQQCKQHHRGEKAELQCILRSHQEKLDQQVRICNDQLERLARSDMLVKELYVENSYLIAKVQRLEQQCHILAQCNSNSSSV</sequence>
<evidence type="ECO:0000256" key="1">
    <source>
        <dbReference type="ARBA" id="ARBA00004300"/>
    </source>
</evidence>
<feature type="compositionally biased region" description="Basic and acidic residues" evidence="6">
    <location>
        <begin position="1047"/>
        <end position="1059"/>
    </location>
</feature>
<dbReference type="EMBL" id="QDEB01035030">
    <property type="protein sequence ID" value="RZC39384.1"/>
    <property type="molecule type" value="Genomic_DNA"/>
</dbReference>
<gene>
    <name evidence="8" type="ORF">BDFB_006314</name>
</gene>
<keyword evidence="9" id="KW-1185">Reference proteome</keyword>
<organism evidence="8 9">
    <name type="scientific">Asbolus verrucosus</name>
    <name type="common">Desert ironclad beetle</name>
    <dbReference type="NCBI Taxonomy" id="1661398"/>
    <lineage>
        <taxon>Eukaryota</taxon>
        <taxon>Metazoa</taxon>
        <taxon>Ecdysozoa</taxon>
        <taxon>Arthropoda</taxon>
        <taxon>Hexapoda</taxon>
        <taxon>Insecta</taxon>
        <taxon>Pterygota</taxon>
        <taxon>Neoptera</taxon>
        <taxon>Endopterygota</taxon>
        <taxon>Coleoptera</taxon>
        <taxon>Polyphaga</taxon>
        <taxon>Cucujiformia</taxon>
        <taxon>Tenebrionidae</taxon>
        <taxon>Pimeliinae</taxon>
        <taxon>Asbolus</taxon>
    </lineage>
</organism>
<evidence type="ECO:0000313" key="9">
    <source>
        <dbReference type="Proteomes" id="UP000292052"/>
    </source>
</evidence>